<evidence type="ECO:0000256" key="3">
    <source>
        <dbReference type="ARBA" id="ARBA00022692"/>
    </source>
</evidence>
<dbReference type="EMBL" id="CAJPEX010001701">
    <property type="protein sequence ID" value="CAG0919747.1"/>
    <property type="molecule type" value="Genomic_DNA"/>
</dbReference>
<organism evidence="8">
    <name type="scientific">Notodromas monacha</name>
    <dbReference type="NCBI Taxonomy" id="399045"/>
    <lineage>
        <taxon>Eukaryota</taxon>
        <taxon>Metazoa</taxon>
        <taxon>Ecdysozoa</taxon>
        <taxon>Arthropoda</taxon>
        <taxon>Crustacea</taxon>
        <taxon>Oligostraca</taxon>
        <taxon>Ostracoda</taxon>
        <taxon>Podocopa</taxon>
        <taxon>Podocopida</taxon>
        <taxon>Cypridocopina</taxon>
        <taxon>Cypridoidea</taxon>
        <taxon>Cyprididae</taxon>
        <taxon>Notodromas</taxon>
    </lineage>
</organism>
<sequence length="210" mass="23540">MQLSKSIKNYQGHGLYHVWVFFVTKTFFDLAWLVTLPLMTSGPTYFIVGLNLDPWSRMPLTVLYLILLTATNASLGYLFGIVFQRVSVVLPMIAFVNLVLYVAGGGFFANPRALPQMIAWIHKASWFFYTSEGLFANQWADVRFKCFEETNTTSPDCPYPDGNAVLETLGMSPEGRFRNLGVIASILAGMRVAAILLLYMRTRASLQKGS</sequence>
<feature type="domain" description="ABC-2 type transporter transmembrane" evidence="7">
    <location>
        <begin position="14"/>
        <end position="139"/>
    </location>
</feature>
<dbReference type="Proteomes" id="UP000678499">
    <property type="component" value="Unassembled WGS sequence"/>
</dbReference>
<protein>
    <recommendedName>
        <fullName evidence="7">ABC-2 type transporter transmembrane domain-containing protein</fullName>
    </recommendedName>
</protein>
<accession>A0A7R9GG27</accession>
<evidence type="ECO:0000256" key="6">
    <source>
        <dbReference type="SAM" id="Phobius"/>
    </source>
</evidence>
<dbReference type="GO" id="GO:0140359">
    <property type="term" value="F:ABC-type transporter activity"/>
    <property type="evidence" value="ECO:0007669"/>
    <property type="project" value="InterPro"/>
</dbReference>
<feature type="transmembrane region" description="Helical" evidence="6">
    <location>
        <begin position="180"/>
        <end position="200"/>
    </location>
</feature>
<keyword evidence="2" id="KW-0813">Transport</keyword>
<keyword evidence="4 6" id="KW-1133">Transmembrane helix</keyword>
<comment type="subcellular location">
    <subcellularLocation>
        <location evidence="1">Membrane</location>
        <topology evidence="1">Multi-pass membrane protein</topology>
    </subcellularLocation>
</comment>
<keyword evidence="3 6" id="KW-0812">Transmembrane</keyword>
<dbReference type="EMBL" id="OA883738">
    <property type="protein sequence ID" value="CAD7279595.1"/>
    <property type="molecule type" value="Genomic_DNA"/>
</dbReference>
<evidence type="ECO:0000313" key="8">
    <source>
        <dbReference type="EMBL" id="CAD7279595.1"/>
    </source>
</evidence>
<gene>
    <name evidence="8" type="ORF">NMOB1V02_LOCUS7264</name>
</gene>
<dbReference type="GO" id="GO:0005886">
    <property type="term" value="C:plasma membrane"/>
    <property type="evidence" value="ECO:0007669"/>
    <property type="project" value="TreeGrafter"/>
</dbReference>
<dbReference type="Pfam" id="PF01061">
    <property type="entry name" value="ABC2_membrane"/>
    <property type="match status" value="1"/>
</dbReference>
<dbReference type="InterPro" id="IPR013525">
    <property type="entry name" value="ABC2_TM"/>
</dbReference>
<dbReference type="PANTHER" id="PTHR48041">
    <property type="entry name" value="ABC TRANSPORTER G FAMILY MEMBER 28"/>
    <property type="match status" value="1"/>
</dbReference>
<evidence type="ECO:0000256" key="4">
    <source>
        <dbReference type="ARBA" id="ARBA00022989"/>
    </source>
</evidence>
<name>A0A7R9GG27_9CRUS</name>
<reference evidence="8" key="1">
    <citation type="submission" date="2020-11" db="EMBL/GenBank/DDBJ databases">
        <authorList>
            <person name="Tran Van P."/>
        </authorList>
    </citation>
    <scope>NUCLEOTIDE SEQUENCE</scope>
</reference>
<dbReference type="InterPro" id="IPR050352">
    <property type="entry name" value="ABCG_transporters"/>
</dbReference>
<evidence type="ECO:0000313" key="9">
    <source>
        <dbReference type="Proteomes" id="UP000678499"/>
    </source>
</evidence>
<dbReference type="PANTHER" id="PTHR48041:SF139">
    <property type="entry name" value="PROTEIN SCARLET"/>
    <property type="match status" value="1"/>
</dbReference>
<evidence type="ECO:0000259" key="7">
    <source>
        <dbReference type="Pfam" id="PF01061"/>
    </source>
</evidence>
<evidence type="ECO:0000256" key="1">
    <source>
        <dbReference type="ARBA" id="ARBA00004141"/>
    </source>
</evidence>
<feature type="transmembrane region" description="Helical" evidence="6">
    <location>
        <begin position="62"/>
        <end position="83"/>
    </location>
</feature>
<keyword evidence="9" id="KW-1185">Reference proteome</keyword>
<feature type="transmembrane region" description="Helical" evidence="6">
    <location>
        <begin position="89"/>
        <end position="109"/>
    </location>
</feature>
<evidence type="ECO:0000256" key="2">
    <source>
        <dbReference type="ARBA" id="ARBA00022448"/>
    </source>
</evidence>
<evidence type="ECO:0000256" key="5">
    <source>
        <dbReference type="ARBA" id="ARBA00023136"/>
    </source>
</evidence>
<proteinExistence type="predicted"/>
<dbReference type="AlphaFoldDB" id="A0A7R9GG27"/>
<keyword evidence="5 6" id="KW-0472">Membrane</keyword>